<dbReference type="SMART" id="SM00490">
    <property type="entry name" value="HELICc"/>
    <property type="match status" value="1"/>
</dbReference>
<dbReference type="GO" id="GO:0006281">
    <property type="term" value="P:DNA repair"/>
    <property type="evidence" value="ECO:0007669"/>
    <property type="project" value="TreeGrafter"/>
</dbReference>
<evidence type="ECO:0000313" key="5">
    <source>
        <dbReference type="EMBL" id="QKX63550.1"/>
    </source>
</evidence>
<dbReference type="InterPro" id="IPR027417">
    <property type="entry name" value="P-loop_NTPase"/>
</dbReference>
<proteinExistence type="predicted"/>
<dbReference type="PANTHER" id="PTHR45626">
    <property type="entry name" value="TRANSCRIPTION TERMINATION FACTOR 2-RELATED"/>
    <property type="match status" value="1"/>
</dbReference>
<dbReference type="Pfam" id="PF00271">
    <property type="entry name" value="Helicase_C"/>
    <property type="match status" value="1"/>
</dbReference>
<dbReference type="GO" id="GO:0016787">
    <property type="term" value="F:hydrolase activity"/>
    <property type="evidence" value="ECO:0007669"/>
    <property type="project" value="UniProtKB-KW"/>
</dbReference>
<keyword evidence="1" id="KW-0547">Nucleotide-binding</keyword>
<evidence type="ECO:0000256" key="2">
    <source>
        <dbReference type="ARBA" id="ARBA00022801"/>
    </source>
</evidence>
<sequence length="204" mass="23125">MPIFPTPTPGSALTDFIDITNAQLFGQQLVTSQSPNTTLRLELQHLRDFASEILMQRMGSFLRFLDVAYTVIKTNTAYGYLQYNGTMSSKEKEAVCESFLKASKPTILLITSGAGGVGLNLQSASILIQTEVWWNKNTERQAYARIYRQGQSKQVKIFRLRGLNSAIDKTILDCQKRKTYTNEKIMRLLVRRHDDPVVVPEFTP</sequence>
<keyword evidence="6" id="KW-1185">Reference proteome</keyword>
<gene>
    <name evidence="5" type="ORF">TRUGW13939_10721</name>
</gene>
<protein>
    <recommendedName>
        <fullName evidence="4">Helicase C-terminal domain-containing protein</fullName>
    </recommendedName>
</protein>
<dbReference type="InterPro" id="IPR050628">
    <property type="entry name" value="SNF2_RAD54_helicase_TF"/>
</dbReference>
<dbReference type="AlphaFoldDB" id="A0A7H8RAR5"/>
<dbReference type="CDD" id="cd18793">
    <property type="entry name" value="SF2_C_SNF"/>
    <property type="match status" value="1"/>
</dbReference>
<name>A0A7H8RAR5_TALRU</name>
<dbReference type="RefSeq" id="XP_035349724.1">
    <property type="nucleotide sequence ID" value="XM_035493831.1"/>
</dbReference>
<dbReference type="InterPro" id="IPR049730">
    <property type="entry name" value="SNF2/RAD54-like_C"/>
</dbReference>
<dbReference type="SUPFAM" id="SSF52540">
    <property type="entry name" value="P-loop containing nucleoside triphosphate hydrolases"/>
    <property type="match status" value="1"/>
</dbReference>
<dbReference type="GeneID" id="55998200"/>
<dbReference type="InterPro" id="IPR001650">
    <property type="entry name" value="Helicase_C-like"/>
</dbReference>
<dbReference type="GO" id="GO:0005524">
    <property type="term" value="F:ATP binding"/>
    <property type="evidence" value="ECO:0007669"/>
    <property type="project" value="UniProtKB-KW"/>
</dbReference>
<dbReference type="GO" id="GO:0005634">
    <property type="term" value="C:nucleus"/>
    <property type="evidence" value="ECO:0007669"/>
    <property type="project" value="TreeGrafter"/>
</dbReference>
<dbReference type="KEGG" id="trg:TRUGW13939_10721"/>
<dbReference type="PROSITE" id="PS51194">
    <property type="entry name" value="HELICASE_CTER"/>
    <property type="match status" value="1"/>
</dbReference>
<reference evidence="6" key="1">
    <citation type="submission" date="2020-06" db="EMBL/GenBank/DDBJ databases">
        <title>A chromosome-scale genome assembly of Talaromyces rugulosus W13939.</title>
        <authorList>
            <person name="Wang B."/>
            <person name="Guo L."/>
            <person name="Ye K."/>
            <person name="Wang L."/>
        </authorList>
    </citation>
    <scope>NUCLEOTIDE SEQUENCE [LARGE SCALE GENOMIC DNA]</scope>
    <source>
        <strain evidence="6">W13939</strain>
    </source>
</reference>
<dbReference type="GO" id="GO:0008094">
    <property type="term" value="F:ATP-dependent activity, acting on DNA"/>
    <property type="evidence" value="ECO:0007669"/>
    <property type="project" value="TreeGrafter"/>
</dbReference>
<evidence type="ECO:0000256" key="1">
    <source>
        <dbReference type="ARBA" id="ARBA00022741"/>
    </source>
</evidence>
<organism evidence="5 6">
    <name type="scientific">Talaromyces rugulosus</name>
    <name type="common">Penicillium rugulosum</name>
    <dbReference type="NCBI Taxonomy" id="121627"/>
    <lineage>
        <taxon>Eukaryota</taxon>
        <taxon>Fungi</taxon>
        <taxon>Dikarya</taxon>
        <taxon>Ascomycota</taxon>
        <taxon>Pezizomycotina</taxon>
        <taxon>Eurotiomycetes</taxon>
        <taxon>Eurotiomycetidae</taxon>
        <taxon>Eurotiales</taxon>
        <taxon>Trichocomaceae</taxon>
        <taxon>Talaromyces</taxon>
        <taxon>Talaromyces sect. Islandici</taxon>
    </lineage>
</organism>
<dbReference type="Gene3D" id="3.40.50.300">
    <property type="entry name" value="P-loop containing nucleotide triphosphate hydrolases"/>
    <property type="match status" value="1"/>
</dbReference>
<evidence type="ECO:0000313" key="6">
    <source>
        <dbReference type="Proteomes" id="UP000509510"/>
    </source>
</evidence>
<dbReference type="OrthoDB" id="448448at2759"/>
<evidence type="ECO:0000256" key="3">
    <source>
        <dbReference type="ARBA" id="ARBA00022840"/>
    </source>
</evidence>
<feature type="domain" description="Helicase C-terminal" evidence="4">
    <location>
        <begin position="12"/>
        <end position="190"/>
    </location>
</feature>
<evidence type="ECO:0000259" key="4">
    <source>
        <dbReference type="PROSITE" id="PS51194"/>
    </source>
</evidence>
<dbReference type="Proteomes" id="UP000509510">
    <property type="component" value="Chromosome VI"/>
</dbReference>
<accession>A0A7H8RAR5</accession>
<keyword evidence="2" id="KW-0378">Hydrolase</keyword>
<keyword evidence="3" id="KW-0067">ATP-binding</keyword>
<dbReference type="EMBL" id="CP055903">
    <property type="protein sequence ID" value="QKX63550.1"/>
    <property type="molecule type" value="Genomic_DNA"/>
</dbReference>